<dbReference type="Proteomes" id="UP001497602">
    <property type="component" value="Unassembled WGS sequence"/>
</dbReference>
<comment type="caution">
    <text evidence="1">The sequence shown here is derived from an EMBL/GenBank/DDBJ whole genome shotgun (WGS) entry which is preliminary data.</text>
</comment>
<name>A0ABM9PS25_9FLAO</name>
<proteinExistence type="predicted"/>
<organism evidence="1 2">
    <name type="scientific">Tenacibaculum vairaonense</name>
    <dbReference type="NCBI Taxonomy" id="3137860"/>
    <lineage>
        <taxon>Bacteria</taxon>
        <taxon>Pseudomonadati</taxon>
        <taxon>Bacteroidota</taxon>
        <taxon>Flavobacteriia</taxon>
        <taxon>Flavobacteriales</taxon>
        <taxon>Flavobacteriaceae</taxon>
        <taxon>Tenacibaculum</taxon>
    </lineage>
</organism>
<keyword evidence="2" id="KW-1185">Reference proteome</keyword>
<accession>A0ABM9PS25</accession>
<evidence type="ECO:0000313" key="1">
    <source>
        <dbReference type="EMBL" id="CAL2108605.1"/>
    </source>
</evidence>
<evidence type="ECO:0000313" key="2">
    <source>
        <dbReference type="Proteomes" id="UP001497602"/>
    </source>
</evidence>
<gene>
    <name evidence="1" type="ORF">T190115A13A_80180</name>
</gene>
<reference evidence="1 2" key="1">
    <citation type="submission" date="2024-05" db="EMBL/GenBank/DDBJ databases">
        <authorList>
            <person name="Duchaud E."/>
        </authorList>
    </citation>
    <scope>NUCLEOTIDE SEQUENCE [LARGE SCALE GENOMIC DNA]</scope>
    <source>
        <strain evidence="1">Ena-SAMPLE-TAB-13-05-2024-13:56:06:370-140305</strain>
    </source>
</reference>
<sequence>MFHFCLVLILNGFKIREIKKVDISIIVPKIITLTTKVYRQTETDNRLKTPLLRHSFFLVKIKRQTTSFLVY</sequence>
<protein>
    <submittedName>
        <fullName evidence="1">Uncharacterized protein</fullName>
    </submittedName>
</protein>
<dbReference type="EMBL" id="CAXJRC010000045">
    <property type="protein sequence ID" value="CAL2108605.1"/>
    <property type="molecule type" value="Genomic_DNA"/>
</dbReference>